<dbReference type="Proteomes" id="UP001595797">
    <property type="component" value="Unassembled WGS sequence"/>
</dbReference>
<keyword evidence="3" id="KW-0547">Nucleotide-binding</keyword>
<evidence type="ECO:0000313" key="11">
    <source>
        <dbReference type="Proteomes" id="UP001595797"/>
    </source>
</evidence>
<evidence type="ECO:0000256" key="7">
    <source>
        <dbReference type="SAM" id="MobiDB-lite"/>
    </source>
</evidence>
<keyword evidence="11" id="KW-1185">Reference proteome</keyword>
<evidence type="ECO:0000256" key="6">
    <source>
        <dbReference type="ARBA" id="ARBA00023277"/>
    </source>
</evidence>
<dbReference type="SUPFAM" id="SSF142764">
    <property type="entry name" value="YgbK-like"/>
    <property type="match status" value="1"/>
</dbReference>
<dbReference type="Pfam" id="PF17042">
    <property type="entry name" value="NBD_C"/>
    <property type="match status" value="1"/>
</dbReference>
<accession>A0ABV9TL65</accession>
<protein>
    <submittedName>
        <fullName evidence="10">Four-carbon acid sugar kinase family protein</fullName>
    </submittedName>
</protein>
<evidence type="ECO:0000313" key="10">
    <source>
        <dbReference type="EMBL" id="MFC4904369.1"/>
    </source>
</evidence>
<comment type="similarity">
    <text evidence="1">Belongs to the four-carbon acid sugar kinase family.</text>
</comment>
<dbReference type="InterPro" id="IPR010737">
    <property type="entry name" value="4-carb_acid_sugar_kinase_N"/>
</dbReference>
<gene>
    <name evidence="10" type="ORF">ACFPCS_12400</name>
</gene>
<feature type="region of interest" description="Disordered" evidence="7">
    <location>
        <begin position="26"/>
        <end position="51"/>
    </location>
</feature>
<reference evidence="11" key="1">
    <citation type="journal article" date="2019" name="Int. J. Syst. Evol. Microbiol.">
        <title>The Global Catalogue of Microorganisms (GCM) 10K type strain sequencing project: providing services to taxonomists for standard genome sequencing and annotation.</title>
        <authorList>
            <consortium name="The Broad Institute Genomics Platform"/>
            <consortium name="The Broad Institute Genome Sequencing Center for Infectious Disease"/>
            <person name="Wu L."/>
            <person name="Ma J."/>
        </authorList>
    </citation>
    <scope>NUCLEOTIDE SEQUENCE [LARGE SCALE GENOMIC DNA]</scope>
    <source>
        <strain evidence="11">CGMCC 4.6946</strain>
    </source>
</reference>
<evidence type="ECO:0000256" key="5">
    <source>
        <dbReference type="ARBA" id="ARBA00022840"/>
    </source>
</evidence>
<proteinExistence type="inferred from homology"/>
<dbReference type="Pfam" id="PF07005">
    <property type="entry name" value="SBD_N"/>
    <property type="match status" value="1"/>
</dbReference>
<evidence type="ECO:0000256" key="4">
    <source>
        <dbReference type="ARBA" id="ARBA00022777"/>
    </source>
</evidence>
<organism evidence="10 11">
    <name type="scientific">Kocuria oceani</name>
    <dbReference type="NCBI Taxonomy" id="988827"/>
    <lineage>
        <taxon>Bacteria</taxon>
        <taxon>Bacillati</taxon>
        <taxon>Actinomycetota</taxon>
        <taxon>Actinomycetes</taxon>
        <taxon>Micrococcales</taxon>
        <taxon>Micrococcaceae</taxon>
        <taxon>Kocuria</taxon>
    </lineage>
</organism>
<evidence type="ECO:0000256" key="1">
    <source>
        <dbReference type="ARBA" id="ARBA00005715"/>
    </source>
</evidence>
<evidence type="ECO:0000259" key="8">
    <source>
        <dbReference type="Pfam" id="PF07005"/>
    </source>
</evidence>
<comment type="caution">
    <text evidence="10">The sequence shown here is derived from an EMBL/GenBank/DDBJ whole genome shotgun (WGS) entry which is preliminary data.</text>
</comment>
<feature type="domain" description="Four-carbon acid sugar kinase nucleotide binding" evidence="9">
    <location>
        <begin position="306"/>
        <end position="386"/>
    </location>
</feature>
<dbReference type="InterPro" id="IPR031475">
    <property type="entry name" value="NBD_C"/>
</dbReference>
<evidence type="ECO:0000256" key="3">
    <source>
        <dbReference type="ARBA" id="ARBA00022741"/>
    </source>
</evidence>
<dbReference type="Gene3D" id="3.40.980.20">
    <property type="entry name" value="Four-carbon acid sugar kinase, nucleotide binding domain"/>
    <property type="match status" value="1"/>
</dbReference>
<dbReference type="GO" id="GO:0016301">
    <property type="term" value="F:kinase activity"/>
    <property type="evidence" value="ECO:0007669"/>
    <property type="project" value="UniProtKB-KW"/>
</dbReference>
<feature type="domain" description="Four-carbon acid sugar kinase N-terminal" evidence="8">
    <location>
        <begin position="4"/>
        <end position="227"/>
    </location>
</feature>
<keyword evidence="2" id="KW-0808">Transferase</keyword>
<name>A0ABV9TL65_9MICC</name>
<dbReference type="InterPro" id="IPR042213">
    <property type="entry name" value="NBD_C_sf"/>
</dbReference>
<sequence>MRVLALADDLSGANEVAAVLAALPQHTDGDPVRPAPSVSTTVRVSPRPAASDDAAVTVVNTDNRRGTPSQAAGRLRAVLAADPTGPGRTLFLKFDSLLRGHIGAQLQAVPGAAPVLFCPAVPELGRTVRDGVLHVDGTPLAETGLWAAERQAPARTVAAQLAPAPTRLLDLGTIRGAGLAKALARAAADGAVAVCDAESAGDLERIAAAGLAQGFVLAGAAGLAAALGRQLGPRESGPLESLGPHEPPQPCRADVLIVLGTASAAARRQAEQLAAAGVPVRRLRPEQIHGFALEHRGTVAVTVDAAVDPTISDALTAALTALVERHHADRHLVLSGGETAQAVLAALDVTELVPLLQAHPGAVVSVAADGRLVTTRPGSYGAPDSLLRILTAMHFLQDTTRKVPS</sequence>
<dbReference type="InterPro" id="IPR037051">
    <property type="entry name" value="4-carb_acid_sugar_kinase_N_sf"/>
</dbReference>
<evidence type="ECO:0000256" key="2">
    <source>
        <dbReference type="ARBA" id="ARBA00022679"/>
    </source>
</evidence>
<dbReference type="Gene3D" id="3.40.50.10840">
    <property type="entry name" value="Putative sugar-binding, N-terminal domain"/>
    <property type="match status" value="1"/>
</dbReference>
<keyword evidence="5" id="KW-0067">ATP-binding</keyword>
<dbReference type="EMBL" id="JBHSIW010000017">
    <property type="protein sequence ID" value="MFC4904369.1"/>
    <property type="molecule type" value="Genomic_DNA"/>
</dbReference>
<dbReference type="RefSeq" id="WP_277551638.1">
    <property type="nucleotide sequence ID" value="NZ_JARAMH010000011.1"/>
</dbReference>
<keyword evidence="6" id="KW-0119">Carbohydrate metabolism</keyword>
<keyword evidence="4 10" id="KW-0418">Kinase</keyword>
<evidence type="ECO:0000259" key="9">
    <source>
        <dbReference type="Pfam" id="PF17042"/>
    </source>
</evidence>